<sequence length="109" mass="12595">MHLKLAFLKLLEANILLPHTVNIPECMFICSYNMKSGLKIKPNRSCTVCVSDKYMGSIYLGTKDLKLESSGNSATTFVWKQIVRVCGSQRTGQRFVYFVFFKYKQWLLK</sequence>
<dbReference type="Proteomes" id="UP000827986">
    <property type="component" value="Unassembled WGS sequence"/>
</dbReference>
<reference evidence="1" key="1">
    <citation type="submission" date="2021-09" db="EMBL/GenBank/DDBJ databases">
        <title>The genome of Mauremys mutica provides insights into the evolution of semi-aquatic lifestyle.</title>
        <authorList>
            <person name="Gong S."/>
            <person name="Gao Y."/>
        </authorList>
    </citation>
    <scope>NUCLEOTIDE SEQUENCE</scope>
    <source>
        <strain evidence="1">MM-2020</strain>
        <tissue evidence="1">Muscle</tissue>
    </source>
</reference>
<organism evidence="1 2">
    <name type="scientific">Mauremys mutica</name>
    <name type="common">yellowpond turtle</name>
    <dbReference type="NCBI Taxonomy" id="74926"/>
    <lineage>
        <taxon>Eukaryota</taxon>
        <taxon>Metazoa</taxon>
        <taxon>Chordata</taxon>
        <taxon>Craniata</taxon>
        <taxon>Vertebrata</taxon>
        <taxon>Euteleostomi</taxon>
        <taxon>Archelosauria</taxon>
        <taxon>Testudinata</taxon>
        <taxon>Testudines</taxon>
        <taxon>Cryptodira</taxon>
        <taxon>Durocryptodira</taxon>
        <taxon>Testudinoidea</taxon>
        <taxon>Geoemydidae</taxon>
        <taxon>Geoemydinae</taxon>
        <taxon>Mauremys</taxon>
    </lineage>
</organism>
<protein>
    <submittedName>
        <fullName evidence="1">Uncharacterized protein</fullName>
    </submittedName>
</protein>
<proteinExistence type="predicted"/>
<dbReference type="EMBL" id="JAHDVG010000474">
    <property type="protein sequence ID" value="KAH1176801.1"/>
    <property type="molecule type" value="Genomic_DNA"/>
</dbReference>
<accession>A0A9D3XBY8</accession>
<comment type="caution">
    <text evidence="1">The sequence shown here is derived from an EMBL/GenBank/DDBJ whole genome shotgun (WGS) entry which is preliminary data.</text>
</comment>
<gene>
    <name evidence="1" type="ORF">KIL84_010503</name>
</gene>
<keyword evidence="2" id="KW-1185">Reference proteome</keyword>
<dbReference type="AlphaFoldDB" id="A0A9D3XBY8"/>
<name>A0A9D3XBY8_9SAUR</name>
<evidence type="ECO:0000313" key="1">
    <source>
        <dbReference type="EMBL" id="KAH1176801.1"/>
    </source>
</evidence>
<evidence type="ECO:0000313" key="2">
    <source>
        <dbReference type="Proteomes" id="UP000827986"/>
    </source>
</evidence>